<dbReference type="GO" id="GO:1904263">
    <property type="term" value="P:positive regulation of TORC1 signaling"/>
    <property type="evidence" value="ECO:0000318"/>
    <property type="project" value="GO_Central"/>
</dbReference>
<reference evidence="7 8" key="1">
    <citation type="journal article" date="2008" name="Nature">
        <title>Genome analysis of the platypus reveals unique signatures of evolution.</title>
        <authorList>
            <person name="Warren W.C."/>
            <person name="Hillier L.W."/>
            <person name="Marshall Graves J.A."/>
            <person name="Birney E."/>
            <person name="Ponting C.P."/>
            <person name="Grutzner F."/>
            <person name="Belov K."/>
            <person name="Miller W."/>
            <person name="Clarke L."/>
            <person name="Chinwalla A.T."/>
            <person name="Yang S.P."/>
            <person name="Heger A."/>
            <person name="Locke D.P."/>
            <person name="Miethke P."/>
            <person name="Waters P.D."/>
            <person name="Veyrunes F."/>
            <person name="Fulton L."/>
            <person name="Fulton B."/>
            <person name="Graves T."/>
            <person name="Wallis J."/>
            <person name="Puente X.S."/>
            <person name="Lopez-Otin C."/>
            <person name="Ordonez G.R."/>
            <person name="Eichler E.E."/>
            <person name="Chen L."/>
            <person name="Cheng Z."/>
            <person name="Deakin J.E."/>
            <person name="Alsop A."/>
            <person name="Thompson K."/>
            <person name="Kirby P."/>
            <person name="Papenfuss A.T."/>
            <person name="Wakefield M.J."/>
            <person name="Olender T."/>
            <person name="Lancet D."/>
            <person name="Huttley G.A."/>
            <person name="Smit A.F."/>
            <person name="Pask A."/>
            <person name="Temple-Smith P."/>
            <person name="Batzer M.A."/>
            <person name="Walker J.A."/>
            <person name="Konkel M.K."/>
            <person name="Harris R.S."/>
            <person name="Whittington C.M."/>
            <person name="Wong E.S."/>
            <person name="Gemmell N.J."/>
            <person name="Buschiazzo E."/>
            <person name="Vargas Jentzsch I.M."/>
            <person name="Merkel A."/>
            <person name="Schmitz J."/>
            <person name="Zemann A."/>
            <person name="Churakov G."/>
            <person name="Kriegs J.O."/>
            <person name="Brosius J."/>
            <person name="Murchison E.P."/>
            <person name="Sachidanandam R."/>
            <person name="Smith C."/>
            <person name="Hannon G.J."/>
            <person name="Tsend-Ayush E."/>
            <person name="McMillan D."/>
            <person name="Attenborough R."/>
            <person name="Rens W."/>
            <person name="Ferguson-Smith M."/>
            <person name="Lefevre C.M."/>
            <person name="Sharp J.A."/>
            <person name="Nicholas K.R."/>
            <person name="Ray D.A."/>
            <person name="Kube M."/>
            <person name="Reinhardt R."/>
            <person name="Pringle T.H."/>
            <person name="Taylor J."/>
            <person name="Jones R.C."/>
            <person name="Nixon B."/>
            <person name="Dacheux J.L."/>
            <person name="Niwa H."/>
            <person name="Sekita Y."/>
            <person name="Huang X."/>
            <person name="Stark A."/>
            <person name="Kheradpour P."/>
            <person name="Kellis M."/>
            <person name="Flicek P."/>
            <person name="Chen Y."/>
            <person name="Webber C."/>
            <person name="Hardison R."/>
            <person name="Nelson J."/>
            <person name="Hallsworth-Pepin K."/>
            <person name="Delehaunty K."/>
            <person name="Markovic C."/>
            <person name="Minx P."/>
            <person name="Feng Y."/>
            <person name="Kremitzki C."/>
            <person name="Mitreva M."/>
            <person name="Glasscock J."/>
            <person name="Wylie T."/>
            <person name="Wohldmann P."/>
            <person name="Thiru P."/>
            <person name="Nhan M.N."/>
            <person name="Pohl C.S."/>
            <person name="Smith S.M."/>
            <person name="Hou S."/>
            <person name="Nefedov M."/>
            <person name="de Jong P.J."/>
            <person name="Renfree M.B."/>
            <person name="Mardis E.R."/>
            <person name="Wilson R.K."/>
        </authorList>
    </citation>
    <scope>NUCLEOTIDE SEQUENCE [LARGE SCALE GENOMIC DNA]</scope>
    <source>
        <strain evidence="7 8">Glennie</strain>
    </source>
</reference>
<dbReference type="InParanoid" id="F7DAJ6"/>
<dbReference type="OMA" id="CCMCKLS"/>
<evidence type="ECO:0000313" key="8">
    <source>
        <dbReference type="Proteomes" id="UP000002279"/>
    </source>
</evidence>
<feature type="transmembrane region" description="Helical" evidence="6">
    <location>
        <begin position="229"/>
        <end position="252"/>
    </location>
</feature>
<dbReference type="GeneTree" id="ENSGT00940000153986"/>
<accession>F7DAJ6</accession>
<evidence type="ECO:0000256" key="2">
    <source>
        <dbReference type="ARBA" id="ARBA00022692"/>
    </source>
</evidence>
<reference evidence="7" key="3">
    <citation type="submission" date="2025-09" db="UniProtKB">
        <authorList>
            <consortium name="Ensembl"/>
        </authorList>
    </citation>
    <scope>IDENTIFICATION</scope>
    <source>
        <strain evidence="7">Glennie</strain>
    </source>
</reference>
<dbReference type="HOGENOM" id="CLU_050057_0_0_1"/>
<dbReference type="Bgee" id="ENSOANG00000013954">
    <property type="expression patterns" value="Expressed in ovary and 7 other cell types or tissues"/>
</dbReference>
<proteinExistence type="predicted"/>
<protein>
    <submittedName>
        <fullName evidence="7">G protein-coupled receptor 137C</fullName>
    </submittedName>
</protein>
<dbReference type="AlphaFoldDB" id="F7DAJ6"/>
<dbReference type="InterPro" id="IPR029723">
    <property type="entry name" value="GPR137"/>
</dbReference>
<name>F7DAJ6_ORNAN</name>
<feature type="transmembrane region" description="Helical" evidence="6">
    <location>
        <begin position="153"/>
        <end position="172"/>
    </location>
</feature>
<keyword evidence="3 6" id="KW-1133">Transmembrane helix</keyword>
<keyword evidence="8" id="KW-1185">Reference proteome</keyword>
<evidence type="ECO:0000256" key="5">
    <source>
        <dbReference type="ARBA" id="ARBA00023228"/>
    </source>
</evidence>
<organism evidence="7 8">
    <name type="scientific">Ornithorhynchus anatinus</name>
    <name type="common">Duckbill platypus</name>
    <dbReference type="NCBI Taxonomy" id="9258"/>
    <lineage>
        <taxon>Eukaryota</taxon>
        <taxon>Metazoa</taxon>
        <taxon>Chordata</taxon>
        <taxon>Craniata</taxon>
        <taxon>Vertebrata</taxon>
        <taxon>Euteleostomi</taxon>
        <taxon>Mammalia</taxon>
        <taxon>Monotremata</taxon>
        <taxon>Ornithorhynchidae</taxon>
        <taxon>Ornithorhynchus</taxon>
    </lineage>
</organism>
<dbReference type="STRING" id="9258.ENSOANP00000021994"/>
<feature type="transmembrane region" description="Helical" evidence="6">
    <location>
        <begin position="110"/>
        <end position="133"/>
    </location>
</feature>
<evidence type="ECO:0000256" key="4">
    <source>
        <dbReference type="ARBA" id="ARBA00023136"/>
    </source>
</evidence>
<evidence type="ECO:0000313" key="7">
    <source>
        <dbReference type="Ensembl" id="ENSOANP00000021994.3"/>
    </source>
</evidence>
<keyword evidence="2 6" id="KW-0812">Transmembrane</keyword>
<evidence type="ECO:0000256" key="3">
    <source>
        <dbReference type="ARBA" id="ARBA00022989"/>
    </source>
</evidence>
<feature type="transmembrane region" description="Helical" evidence="6">
    <location>
        <begin position="192"/>
        <end position="217"/>
    </location>
</feature>
<dbReference type="PANTHER" id="PTHR15146">
    <property type="entry name" value="INTEGRAL MEMBRANE PROTEIN GPR137"/>
    <property type="match status" value="1"/>
</dbReference>
<gene>
    <name evidence="7" type="primary">GPR137C</name>
</gene>
<comment type="subcellular location">
    <subcellularLocation>
        <location evidence="1">Lysosome membrane</location>
        <topology evidence="1">Multi-pass membrane protein</topology>
    </subcellularLocation>
</comment>
<dbReference type="FunCoup" id="F7DAJ6">
    <property type="interactions" value="47"/>
</dbReference>
<keyword evidence="5" id="KW-0458">Lysosome</keyword>
<evidence type="ECO:0000256" key="1">
    <source>
        <dbReference type="ARBA" id="ARBA00004155"/>
    </source>
</evidence>
<dbReference type="GO" id="GO:0005765">
    <property type="term" value="C:lysosomal membrane"/>
    <property type="evidence" value="ECO:0000318"/>
    <property type="project" value="GO_Central"/>
</dbReference>
<dbReference type="Ensembl" id="ENSOANT00000021998.3">
    <property type="protein sequence ID" value="ENSOANP00000021994.3"/>
    <property type="gene ID" value="ENSOANG00000013954.4"/>
</dbReference>
<keyword evidence="4 6" id="KW-0472">Membrane</keyword>
<dbReference type="Proteomes" id="UP000002279">
    <property type="component" value="Chromosome 14"/>
</dbReference>
<evidence type="ECO:0000256" key="6">
    <source>
        <dbReference type="SAM" id="Phobius"/>
    </source>
</evidence>
<reference evidence="7" key="2">
    <citation type="submission" date="2025-08" db="UniProtKB">
        <authorList>
            <consortium name="Ensembl"/>
        </authorList>
    </citation>
    <scope>IDENTIFICATION</scope>
    <source>
        <strain evidence="7">Glennie</strain>
    </source>
</reference>
<dbReference type="PANTHER" id="PTHR15146:SF1">
    <property type="entry name" value="INTEGRAL MEMBRANE PROTEIN GPR137C"/>
    <property type="match status" value="1"/>
</dbReference>
<dbReference type="eggNOG" id="ENOG502QQ83">
    <property type="taxonomic scope" value="Eukaryota"/>
</dbReference>
<sequence>MGRWSRFRRRPLGGGAAGELGWQRAAAACTRLHAPCTVQPAASRPRAAAAAAEAGRAAPPPGGAVGAVGSVQLVLSVLHTALYASLFAFAYLQLWRLLLYRERRLSYRSLGLFLCVGWAALRTTLFSAAFALGGSPALPLLRPPSHLRPAPHWLLYCFPVCLLFATLCLLNLHLAEVICKVRCAAELDKNKILLHLGFILASLIFLGVNLTCAMLVHKGIPENQLKWTMSARALINDSLFILCGISLAIYIFKITKMSSANVYLESKGTSVCQTVVVGTVVILLYSSRACYNLVITISQDNTESPFNYGWDNLSDKARVADLSGEEYVVFGMVLFLWEFVPTCTVVLFFRAQRPNQNLAPAGMVNSHSYSSRAYFFDNPRRYDSDDDLPRLGGSREGSLSNSQSSGWYGTIASSSGHTATPHLNGLPSDPVPLLFSAGNLETNNHHFYSTPQN</sequence>
<feature type="transmembrane region" description="Helical" evidence="6">
    <location>
        <begin position="327"/>
        <end position="349"/>
    </location>
</feature>